<feature type="signal peptide" evidence="2">
    <location>
        <begin position="1"/>
        <end position="38"/>
    </location>
</feature>
<evidence type="ECO:0000313" key="5">
    <source>
        <dbReference type="Proteomes" id="UP000660262"/>
    </source>
</evidence>
<dbReference type="SUPFAM" id="SSF53474">
    <property type="entry name" value="alpha/beta-Hydrolases"/>
    <property type="match status" value="1"/>
</dbReference>
<dbReference type="InterPro" id="IPR002921">
    <property type="entry name" value="Fungal_lipase-type"/>
</dbReference>
<proteinExistence type="predicted"/>
<feature type="domain" description="Fungal lipase-type" evidence="3">
    <location>
        <begin position="298"/>
        <end position="448"/>
    </location>
</feature>
<evidence type="ECO:0000259" key="3">
    <source>
        <dbReference type="Pfam" id="PF01764"/>
    </source>
</evidence>
<dbReference type="InterPro" id="IPR029058">
    <property type="entry name" value="AB_hydrolase_fold"/>
</dbReference>
<comment type="caution">
    <text evidence="4">The sequence shown here is derived from an EMBL/GenBank/DDBJ whole genome shotgun (WGS) entry which is preliminary data.</text>
</comment>
<dbReference type="Pfam" id="PF01764">
    <property type="entry name" value="Lipase_3"/>
    <property type="match status" value="1"/>
</dbReference>
<reference evidence="4" key="1">
    <citation type="submission" date="2020-10" db="EMBL/GenBank/DDBJ databases">
        <title>Unveiling of a novel bifunctional photoreceptor, Dualchrome1, isolated from a cosmopolitan green alga.</title>
        <authorList>
            <person name="Suzuki S."/>
            <person name="Kawachi M."/>
        </authorList>
    </citation>
    <scope>NUCLEOTIDE SEQUENCE</scope>
    <source>
        <strain evidence="4">NIES 2893</strain>
    </source>
</reference>
<accession>A0A830HBT1</accession>
<protein>
    <recommendedName>
        <fullName evidence="3">Fungal lipase-type domain-containing protein</fullName>
    </recommendedName>
</protein>
<feature type="chain" id="PRO_5032798556" description="Fungal lipase-type domain-containing protein" evidence="2">
    <location>
        <begin position="39"/>
        <end position="709"/>
    </location>
</feature>
<organism evidence="4 5">
    <name type="scientific">Pycnococcus provasolii</name>
    <dbReference type="NCBI Taxonomy" id="41880"/>
    <lineage>
        <taxon>Eukaryota</taxon>
        <taxon>Viridiplantae</taxon>
        <taxon>Chlorophyta</taxon>
        <taxon>Pseudoscourfieldiophyceae</taxon>
        <taxon>Pseudoscourfieldiales</taxon>
        <taxon>Pycnococcaceae</taxon>
        <taxon>Pycnococcus</taxon>
    </lineage>
</organism>
<evidence type="ECO:0000256" key="1">
    <source>
        <dbReference type="SAM" id="MobiDB-lite"/>
    </source>
</evidence>
<dbReference type="GO" id="GO:0006629">
    <property type="term" value="P:lipid metabolic process"/>
    <property type="evidence" value="ECO:0007669"/>
    <property type="project" value="InterPro"/>
</dbReference>
<evidence type="ECO:0000313" key="4">
    <source>
        <dbReference type="EMBL" id="GHP04465.1"/>
    </source>
</evidence>
<dbReference type="AlphaFoldDB" id="A0A830HBT1"/>
<sequence length="709" mass="76313">MMTTPIIQQEAAAAVRPVVMMMMILPLLITLLFDEASASVPPPKQQVEYESYTNDDVQVASNAVLPRIIALKKNRTSSLTTPIPSSTEVLSAWPTLPSMPTTANVTDDDTTTTSSSSPLATRLDDAKQLLFASYASYECQESLNANNCFWCEAMDPPLRFVRTLGRPLGVTQAYIGWQAPSPSWTKGSPHDESSGRVVVAFRGTADVQSLLADLAVEQVVPAENRRAVNALANDLEAIASMQGLSKEASEVLRRSAAADVVLDRFKQVSAAMAAGTFNDSDVKANEAKSTTKYAPCEGCAFHDGFWRGFLEVAAADTTGNFTRGLYYQIADVMRDGLREIRGNNNSSSVDIEEEAFPADLTLPTVAFTGHSLGAAVATIAAVAAATLFAPLGINGLRQPKVRAVTFGAPRFCNRNAADYIENRLPLLGSDLHVERYVNDHDIVPNLLPKGLVGLRRRSTLLQIVAALAAPVNELIPALSRLMVFNANEGYRHTGTEYWIHDFYENQRNATATIPYPYTFPAPTFDDGTPYMCSAENVTHPISPQSVAISTCESARDGGCQSPALYPLLMIASDPNATEDLQNITATAWARWAGCFSAFIVGSSLRAGIPPIAPWPGITPVDTWPVVEAERQAEVRSYDPRAGAPLPACVRNHEQYLGFSLTGCPFPRTSLCGQRPGTGASPLDWTAAIRNIPGLIAQTVGVAVSARSGR</sequence>
<dbReference type="EMBL" id="BNJQ01000007">
    <property type="protein sequence ID" value="GHP04465.1"/>
    <property type="molecule type" value="Genomic_DNA"/>
</dbReference>
<dbReference type="Proteomes" id="UP000660262">
    <property type="component" value="Unassembled WGS sequence"/>
</dbReference>
<dbReference type="PANTHER" id="PTHR45856:SF11">
    <property type="entry name" value="FUNGAL LIPASE-LIKE DOMAIN-CONTAINING PROTEIN"/>
    <property type="match status" value="1"/>
</dbReference>
<keyword evidence="2" id="KW-0732">Signal</keyword>
<dbReference type="InterPro" id="IPR051218">
    <property type="entry name" value="Sec_MonoDiacylglyc_Lipase"/>
</dbReference>
<feature type="region of interest" description="Disordered" evidence="1">
    <location>
        <begin position="98"/>
        <end position="118"/>
    </location>
</feature>
<gene>
    <name evidence="4" type="ORF">PPROV_000321900</name>
</gene>
<dbReference type="Gene3D" id="3.40.50.1820">
    <property type="entry name" value="alpha/beta hydrolase"/>
    <property type="match status" value="1"/>
</dbReference>
<dbReference type="PANTHER" id="PTHR45856">
    <property type="entry name" value="ALPHA/BETA-HYDROLASES SUPERFAMILY PROTEIN"/>
    <property type="match status" value="1"/>
</dbReference>
<keyword evidence="5" id="KW-1185">Reference proteome</keyword>
<name>A0A830HBT1_9CHLO</name>
<evidence type="ECO:0000256" key="2">
    <source>
        <dbReference type="SAM" id="SignalP"/>
    </source>
</evidence>